<keyword evidence="3" id="KW-1185">Reference proteome</keyword>
<evidence type="ECO:0000256" key="1">
    <source>
        <dbReference type="SAM" id="Phobius"/>
    </source>
</evidence>
<dbReference type="AlphaFoldDB" id="A0AAQ4CTR6"/>
<gene>
    <name evidence="2" type="ORF">SACC_22140</name>
</gene>
<evidence type="ECO:0000313" key="2">
    <source>
        <dbReference type="EMBL" id="BDB99197.1"/>
    </source>
</evidence>
<feature type="transmembrane region" description="Helical" evidence="1">
    <location>
        <begin position="309"/>
        <end position="331"/>
    </location>
</feature>
<feature type="transmembrane region" description="Helical" evidence="1">
    <location>
        <begin position="363"/>
        <end position="381"/>
    </location>
</feature>
<feature type="transmembrane region" description="Helical" evidence="1">
    <location>
        <begin position="12"/>
        <end position="39"/>
    </location>
</feature>
<organism evidence="2 3">
    <name type="scientific">Saccharolobus caldissimus</name>
    <dbReference type="NCBI Taxonomy" id="1702097"/>
    <lineage>
        <taxon>Archaea</taxon>
        <taxon>Thermoproteota</taxon>
        <taxon>Thermoprotei</taxon>
        <taxon>Sulfolobales</taxon>
        <taxon>Sulfolobaceae</taxon>
        <taxon>Saccharolobus</taxon>
    </lineage>
</organism>
<evidence type="ECO:0000313" key="3">
    <source>
        <dbReference type="Proteomes" id="UP001319921"/>
    </source>
</evidence>
<feature type="transmembrane region" description="Helical" evidence="1">
    <location>
        <begin position="88"/>
        <end position="106"/>
    </location>
</feature>
<dbReference type="GeneID" id="68866943"/>
<accession>A0AAQ4CTR6</accession>
<keyword evidence="1" id="KW-0812">Transmembrane</keyword>
<feature type="transmembrane region" description="Helical" evidence="1">
    <location>
        <begin position="743"/>
        <end position="764"/>
    </location>
</feature>
<dbReference type="Proteomes" id="UP001319921">
    <property type="component" value="Chromosome"/>
</dbReference>
<feature type="transmembrane region" description="Helical" evidence="1">
    <location>
        <begin position="283"/>
        <end position="303"/>
    </location>
</feature>
<feature type="transmembrane region" description="Helical" evidence="1">
    <location>
        <begin position="252"/>
        <end position="271"/>
    </location>
</feature>
<feature type="transmembrane region" description="Helical" evidence="1">
    <location>
        <begin position="191"/>
        <end position="208"/>
    </location>
</feature>
<protein>
    <submittedName>
        <fullName evidence="2">Uncharacterized protein</fullName>
    </submittedName>
</protein>
<dbReference type="RefSeq" id="WP_229569533.1">
    <property type="nucleotide sequence ID" value="NZ_AP025226.1"/>
</dbReference>
<reference evidence="2 3" key="1">
    <citation type="journal article" date="2022" name="Microbiol. Resour. Announc.">
        <title>Complete Genome Sequence of the Hyperthermophilic and Acidophilic Archaeon Saccharolobus caldissimus Strain HS-3T.</title>
        <authorList>
            <person name="Sakai H.D."/>
            <person name="Kurosawa N."/>
        </authorList>
    </citation>
    <scope>NUCLEOTIDE SEQUENCE [LARGE SCALE GENOMIC DNA]</scope>
    <source>
        <strain evidence="2 3">JCM32116</strain>
    </source>
</reference>
<dbReference type="EMBL" id="AP025226">
    <property type="protein sequence ID" value="BDB99197.1"/>
    <property type="molecule type" value="Genomic_DNA"/>
</dbReference>
<feature type="transmembrane region" description="Helical" evidence="1">
    <location>
        <begin position="59"/>
        <end position="81"/>
    </location>
</feature>
<feature type="transmembrane region" description="Helical" evidence="1">
    <location>
        <begin position="388"/>
        <end position="409"/>
    </location>
</feature>
<feature type="transmembrane region" description="Helical" evidence="1">
    <location>
        <begin position="215"/>
        <end position="237"/>
    </location>
</feature>
<feature type="transmembrane region" description="Helical" evidence="1">
    <location>
        <begin position="121"/>
        <end position="143"/>
    </location>
</feature>
<sequence length="790" mass="89663">MSISIRRDIVIEILIVTAESIITSILALWKVFLHIGYIYQRDSFPLFYLTSKQLASSYLGFPFIMDNVAMPIVILLYFNIISPMIADWISYFIFPYVLAIPSMYFASKYFLNRYEKEVKDWIKILVSITVSFLYAIAPTAYYYSHWSNYAAFYALLPAFIAGSFYSLEKRGVKGAFLLSLFASLTTTDPRGFVYTFFILLTILIYRHTISDLKTFLYSIPFYLAFNSRLFLILYYNFHSYSAISFSISNQQLWLAYLTFPLLDSLRGLGLFRPLVSYLFGNYLLVYILSFSFVECGILGYIFLKKKGSIATYFLLLYLFLALIISSSFNLLNINVKLNLIYPILNVLSNTFVYNYLWLFLPTYLSEMILAPLFILVSLVLAKILSNHYLLPLFVLIILSQFIFSSSMVISGNYLGNYNPQVPPEQLVKLADFLETHAIGNVMVTGVVPSNWLNFFNVLPNSTSAPFYKTPYLGVILNEHGIQYVVTTENCLKVLNTIYESKDFTLVYNNSYFLVFKNDNFTYNIVSPIYVNFAYPNISPTKMSVNVIPDYLMFNVPPQYIGGYVGNVTYAELLALSAYKQGVKPVKLSVKHLPYPTNFTDTINVNVYDEEILAKFPDIAFISVSSSSSLNINVSRGIYKVIIVYVSVPGGGVFGVTNGSTSLSVSTSSPNISVCFSYLGNIYVNKGLKLFFKGSTTSYLLALMLIPNNISILSLEGGENISSYPLSTSPTGRAFGRPLDNTNYFTVIMVNLVTILISIISFLVINRVKNNRTHFRWINLKILFPKSNYGK</sequence>
<name>A0AAQ4CTR6_9CREN</name>
<dbReference type="KEGG" id="scas:SACC_22140"/>
<feature type="transmembrane region" description="Helical" evidence="1">
    <location>
        <begin position="338"/>
        <end position="357"/>
    </location>
</feature>
<feature type="transmembrane region" description="Helical" evidence="1">
    <location>
        <begin position="150"/>
        <end position="167"/>
    </location>
</feature>
<keyword evidence="1" id="KW-0472">Membrane</keyword>
<keyword evidence="1" id="KW-1133">Transmembrane helix</keyword>
<proteinExistence type="predicted"/>